<dbReference type="SUPFAM" id="SSF47384">
    <property type="entry name" value="Homodimeric domain of signal transducing histidine kinase"/>
    <property type="match status" value="1"/>
</dbReference>
<keyword evidence="6" id="KW-0597">Phosphoprotein</keyword>
<dbReference type="NCBIfam" id="TIGR00229">
    <property type="entry name" value="sensory_box"/>
    <property type="match status" value="2"/>
</dbReference>
<feature type="domain" description="PAS" evidence="10">
    <location>
        <begin position="194"/>
        <end position="264"/>
    </location>
</feature>
<dbReference type="CDD" id="cd00082">
    <property type="entry name" value="HisKA"/>
    <property type="match status" value="1"/>
</dbReference>
<dbReference type="InterPro" id="IPR013767">
    <property type="entry name" value="PAS_fold"/>
</dbReference>
<feature type="domain" description="PAC" evidence="11">
    <location>
        <begin position="389"/>
        <end position="442"/>
    </location>
</feature>
<dbReference type="InterPro" id="IPR000700">
    <property type="entry name" value="PAS-assoc_C"/>
</dbReference>
<dbReference type="PANTHER" id="PTHR43711:SF1">
    <property type="entry name" value="HISTIDINE KINASE 1"/>
    <property type="match status" value="1"/>
</dbReference>
<dbReference type="SUPFAM" id="SSF55785">
    <property type="entry name" value="PYP-like sensor domain (PAS domain)"/>
    <property type="match status" value="2"/>
</dbReference>
<dbReference type="InterPro" id="IPR005467">
    <property type="entry name" value="His_kinase_dom"/>
</dbReference>
<dbReference type="EC" id="2.7.13.3" evidence="2"/>
<dbReference type="Gene3D" id="3.30.565.10">
    <property type="entry name" value="Histidine kinase-like ATPase, C-terminal domain"/>
    <property type="match status" value="1"/>
</dbReference>
<dbReference type="Gene3D" id="1.10.287.130">
    <property type="match status" value="1"/>
</dbReference>
<dbReference type="InParanoid" id="A0A554MXF2"/>
<dbReference type="Proteomes" id="UP000319894">
    <property type="component" value="Unassembled WGS sequence"/>
</dbReference>
<proteinExistence type="predicted"/>
<dbReference type="InterPro" id="IPR035965">
    <property type="entry name" value="PAS-like_dom_sf"/>
</dbReference>
<protein>
    <recommendedName>
        <fullName evidence="2">histidine kinase</fullName>
        <ecNumber evidence="2">2.7.13.3</ecNumber>
    </recommendedName>
</protein>
<dbReference type="CDD" id="cd00156">
    <property type="entry name" value="REC"/>
    <property type="match status" value="1"/>
</dbReference>
<dbReference type="InterPro" id="IPR001610">
    <property type="entry name" value="PAC"/>
</dbReference>
<reference evidence="12 13" key="1">
    <citation type="submission" date="2018-06" db="EMBL/GenBank/DDBJ databases">
        <title>Natronomonas sp. F16-60 a new haloarchaeon isolated from a solar saltern of Isla Cristina, Huelva, Spain.</title>
        <authorList>
            <person name="Duran-Viseras A."/>
            <person name="Sanchez-Porro C."/>
            <person name="Ventosa A."/>
        </authorList>
    </citation>
    <scope>NUCLEOTIDE SEQUENCE [LARGE SCALE GENOMIC DNA]</scope>
    <source>
        <strain evidence="12 13">F16-60</strain>
    </source>
</reference>
<dbReference type="Pfam" id="PF02518">
    <property type="entry name" value="HATPase_c"/>
    <property type="match status" value="1"/>
</dbReference>
<evidence type="ECO:0000259" key="9">
    <source>
        <dbReference type="PROSITE" id="PS50110"/>
    </source>
</evidence>
<dbReference type="PROSITE" id="PS50113">
    <property type="entry name" value="PAC"/>
    <property type="match status" value="1"/>
</dbReference>
<dbReference type="CDD" id="cd00130">
    <property type="entry name" value="PAS"/>
    <property type="match status" value="2"/>
</dbReference>
<evidence type="ECO:0000313" key="13">
    <source>
        <dbReference type="Proteomes" id="UP000319894"/>
    </source>
</evidence>
<dbReference type="InterPro" id="IPR011006">
    <property type="entry name" value="CheY-like_superfamily"/>
</dbReference>
<keyword evidence="13" id="KW-1185">Reference proteome</keyword>
<dbReference type="CDD" id="cd00075">
    <property type="entry name" value="HATPase"/>
    <property type="match status" value="1"/>
</dbReference>
<keyword evidence="5" id="KW-0902">Two-component regulatory system</keyword>
<dbReference type="GO" id="GO:0000155">
    <property type="term" value="F:phosphorelay sensor kinase activity"/>
    <property type="evidence" value="ECO:0007669"/>
    <property type="project" value="InterPro"/>
</dbReference>
<sequence>MGSAPVRAGGTDPVGDRLSRTQRRGTGVGPGQSLITSGTAYPSRWAMADTSEGAVTASVAEVDVLHVEDDPAFAEVAKQFLERCDEALAVTTVTDPATALDRLDEGTFDCVLCDYVMPELTGIELLEDVRDAFPDIPFILFTGKGSESVASDAFSAGATDYFEKPDDASEYELLAERIATVVEKHHTEWRLARSEERYRRLIETAPVPIVVHRGDEILFANEAAAEFLSAEDPGELVGTDPLDYLATDDREVVRERVGKLLADETAVDSLVEEYVDVDGNSKHARVAGGAVEYGGDRAVQVMLRDVTERRAYERELERYRQLVGAMGDGIYALDAEGCFEMVNERMTALTGYGRDELLGQYAGHVMTDEGLATVESAIQSLVDGAAGSVTVEVMARNADGAEVPRELNLTLQSTADDERFAGTVGVVRDITERRAREQELRAQNERLEAFAEIVGHDLRNPLGVVSGHAELARERAADGASGEELIPQLEAIETAVGRMTSLTEDLLTLAEQGETVGDRRPVAVDEAVREVWSTLDTDGATLAVADPGCVRADPTRFQQLLANLLENAVEHGSTSSGPEVDDAVEHGPEDELTVSVVGTEDGFAVTDDGSGIPSDERDRVFERGHSTAASTGFGLAIVDAVAEAHGWTATAGESESGGARFHIHTDG</sequence>
<organism evidence="12 13">
    <name type="scientific">Haloglomus irregulare</name>
    <dbReference type="NCBI Taxonomy" id="2234134"/>
    <lineage>
        <taxon>Archaea</taxon>
        <taxon>Methanobacteriati</taxon>
        <taxon>Methanobacteriota</taxon>
        <taxon>Stenosarchaea group</taxon>
        <taxon>Halobacteria</taxon>
        <taxon>Halobacteriales</taxon>
        <taxon>Natronomonadaceae</taxon>
        <taxon>Haloglomus</taxon>
    </lineage>
</organism>
<dbReference type="PROSITE" id="PS50112">
    <property type="entry name" value="PAS"/>
    <property type="match status" value="2"/>
</dbReference>
<dbReference type="InterPro" id="IPR050736">
    <property type="entry name" value="Sensor_HK_Regulatory"/>
</dbReference>
<dbReference type="GO" id="GO:0006355">
    <property type="term" value="P:regulation of DNA-templated transcription"/>
    <property type="evidence" value="ECO:0007669"/>
    <property type="project" value="InterPro"/>
</dbReference>
<dbReference type="SMART" id="SM00448">
    <property type="entry name" value="REC"/>
    <property type="match status" value="1"/>
</dbReference>
<dbReference type="InterPro" id="IPR003661">
    <property type="entry name" value="HisK_dim/P_dom"/>
</dbReference>
<accession>A0A554MXF2</accession>
<feature type="domain" description="PAS" evidence="10">
    <location>
        <begin position="315"/>
        <end position="385"/>
    </location>
</feature>
<comment type="catalytic activity">
    <reaction evidence="1">
        <text>ATP + protein L-histidine = ADP + protein N-phospho-L-histidine.</text>
        <dbReference type="EC" id="2.7.13.3"/>
    </reaction>
</comment>
<feature type="modified residue" description="4-aspartylphosphate" evidence="6">
    <location>
        <position position="114"/>
    </location>
</feature>
<name>A0A554MXF2_9EURY</name>
<dbReference type="SMART" id="SM00388">
    <property type="entry name" value="HisKA"/>
    <property type="match status" value="1"/>
</dbReference>
<evidence type="ECO:0000259" key="11">
    <source>
        <dbReference type="PROSITE" id="PS50113"/>
    </source>
</evidence>
<dbReference type="Gene3D" id="3.30.450.20">
    <property type="entry name" value="PAS domain"/>
    <property type="match status" value="2"/>
</dbReference>
<dbReference type="SUPFAM" id="SSF55874">
    <property type="entry name" value="ATPase domain of HSP90 chaperone/DNA topoisomerase II/histidine kinase"/>
    <property type="match status" value="1"/>
</dbReference>
<dbReference type="PROSITE" id="PS50110">
    <property type="entry name" value="RESPONSE_REGULATORY"/>
    <property type="match status" value="1"/>
</dbReference>
<dbReference type="SMART" id="SM00387">
    <property type="entry name" value="HATPase_c"/>
    <property type="match status" value="1"/>
</dbReference>
<dbReference type="EMBL" id="QMDX01000010">
    <property type="protein sequence ID" value="TSD09817.1"/>
    <property type="molecule type" value="Genomic_DNA"/>
</dbReference>
<evidence type="ECO:0000259" key="10">
    <source>
        <dbReference type="PROSITE" id="PS50112"/>
    </source>
</evidence>
<dbReference type="Pfam" id="PF08448">
    <property type="entry name" value="PAS_4"/>
    <property type="match status" value="1"/>
</dbReference>
<keyword evidence="3" id="KW-0808">Transferase</keyword>
<evidence type="ECO:0000256" key="7">
    <source>
        <dbReference type="SAM" id="MobiDB-lite"/>
    </source>
</evidence>
<evidence type="ECO:0000256" key="5">
    <source>
        <dbReference type="ARBA" id="ARBA00023012"/>
    </source>
</evidence>
<dbReference type="SMART" id="SM00086">
    <property type="entry name" value="PAC"/>
    <property type="match status" value="2"/>
</dbReference>
<dbReference type="InterPro" id="IPR000014">
    <property type="entry name" value="PAS"/>
</dbReference>
<feature type="domain" description="Response regulatory" evidence="9">
    <location>
        <begin position="63"/>
        <end position="179"/>
    </location>
</feature>
<dbReference type="Pfam" id="PF00072">
    <property type="entry name" value="Response_reg"/>
    <property type="match status" value="1"/>
</dbReference>
<evidence type="ECO:0000313" key="12">
    <source>
        <dbReference type="EMBL" id="TSD09817.1"/>
    </source>
</evidence>
<dbReference type="Gene3D" id="3.40.50.2300">
    <property type="match status" value="1"/>
</dbReference>
<dbReference type="InterPro" id="IPR036097">
    <property type="entry name" value="HisK_dim/P_sf"/>
</dbReference>
<evidence type="ECO:0000256" key="6">
    <source>
        <dbReference type="PROSITE-ProRule" id="PRU00169"/>
    </source>
</evidence>
<evidence type="ECO:0000256" key="4">
    <source>
        <dbReference type="ARBA" id="ARBA00022777"/>
    </source>
</evidence>
<feature type="domain" description="Histidine kinase" evidence="8">
    <location>
        <begin position="453"/>
        <end position="667"/>
    </location>
</feature>
<dbReference type="Pfam" id="PF00989">
    <property type="entry name" value="PAS"/>
    <property type="match status" value="1"/>
</dbReference>
<dbReference type="PANTHER" id="PTHR43711">
    <property type="entry name" value="TWO-COMPONENT HISTIDINE KINASE"/>
    <property type="match status" value="1"/>
</dbReference>
<dbReference type="InterPro" id="IPR013656">
    <property type="entry name" value="PAS_4"/>
</dbReference>
<dbReference type="PROSITE" id="PS50109">
    <property type="entry name" value="HIS_KIN"/>
    <property type="match status" value="1"/>
</dbReference>
<evidence type="ECO:0000259" key="8">
    <source>
        <dbReference type="PROSITE" id="PS50109"/>
    </source>
</evidence>
<dbReference type="InterPro" id="IPR001789">
    <property type="entry name" value="Sig_transdc_resp-reg_receiver"/>
</dbReference>
<gene>
    <name evidence="12" type="ORF">DP107_14285</name>
</gene>
<dbReference type="InterPro" id="IPR003594">
    <property type="entry name" value="HATPase_dom"/>
</dbReference>
<dbReference type="AlphaFoldDB" id="A0A554MXF2"/>
<dbReference type="SMART" id="SM00091">
    <property type="entry name" value="PAS"/>
    <property type="match status" value="2"/>
</dbReference>
<dbReference type="SUPFAM" id="SSF52172">
    <property type="entry name" value="CheY-like"/>
    <property type="match status" value="1"/>
</dbReference>
<dbReference type="InterPro" id="IPR036890">
    <property type="entry name" value="HATPase_C_sf"/>
</dbReference>
<evidence type="ECO:0000256" key="2">
    <source>
        <dbReference type="ARBA" id="ARBA00012438"/>
    </source>
</evidence>
<dbReference type="Pfam" id="PF00512">
    <property type="entry name" value="HisKA"/>
    <property type="match status" value="1"/>
</dbReference>
<evidence type="ECO:0000256" key="3">
    <source>
        <dbReference type="ARBA" id="ARBA00022679"/>
    </source>
</evidence>
<feature type="region of interest" description="Disordered" evidence="7">
    <location>
        <begin position="1"/>
        <end position="34"/>
    </location>
</feature>
<evidence type="ECO:0000256" key="1">
    <source>
        <dbReference type="ARBA" id="ARBA00000085"/>
    </source>
</evidence>
<comment type="caution">
    <text evidence="12">The sequence shown here is derived from an EMBL/GenBank/DDBJ whole genome shotgun (WGS) entry which is preliminary data.</text>
</comment>
<keyword evidence="4 12" id="KW-0418">Kinase</keyword>